<keyword evidence="5 7" id="KW-1133">Transmembrane helix</keyword>
<feature type="transmembrane region" description="Helical" evidence="7">
    <location>
        <begin position="269"/>
        <end position="289"/>
    </location>
</feature>
<dbReference type="EMBL" id="JAPEUX010000004">
    <property type="protein sequence ID" value="KAJ4354471.1"/>
    <property type="molecule type" value="Genomic_DNA"/>
</dbReference>
<accession>A0A9W9CB70</accession>
<dbReference type="Pfam" id="PF07110">
    <property type="entry name" value="EthD"/>
    <property type="match status" value="1"/>
</dbReference>
<dbReference type="RefSeq" id="XP_056072245.1">
    <property type="nucleotide sequence ID" value="XM_056214978.1"/>
</dbReference>
<evidence type="ECO:0000256" key="7">
    <source>
        <dbReference type="SAM" id="Phobius"/>
    </source>
</evidence>
<comment type="subcellular location">
    <subcellularLocation>
        <location evidence="1">Membrane</location>
        <topology evidence="1">Multi-pass membrane protein</topology>
    </subcellularLocation>
</comment>
<dbReference type="PANTHER" id="PTHR45649:SF41">
    <property type="entry name" value="TRANSPORTER, PUTATIVE (EUROFUNG)-RELATED"/>
    <property type="match status" value="1"/>
</dbReference>
<dbReference type="GO" id="GO:0022857">
    <property type="term" value="F:transmembrane transporter activity"/>
    <property type="evidence" value="ECO:0007669"/>
    <property type="project" value="InterPro"/>
</dbReference>
<dbReference type="SUPFAM" id="SSF54909">
    <property type="entry name" value="Dimeric alpha+beta barrel"/>
    <property type="match status" value="1"/>
</dbReference>
<comment type="similarity">
    <text evidence="2">Belongs to the tpcK family.</text>
</comment>
<keyword evidence="6 7" id="KW-0472">Membrane</keyword>
<feature type="transmembrane region" description="Helical" evidence="7">
    <location>
        <begin position="357"/>
        <end position="377"/>
    </location>
</feature>
<evidence type="ECO:0000256" key="1">
    <source>
        <dbReference type="ARBA" id="ARBA00004141"/>
    </source>
</evidence>
<keyword evidence="3" id="KW-0813">Transport</keyword>
<evidence type="ECO:0000259" key="8">
    <source>
        <dbReference type="Pfam" id="PF07110"/>
    </source>
</evidence>
<dbReference type="OrthoDB" id="2519291at2759"/>
<proteinExistence type="inferred from homology"/>
<evidence type="ECO:0000256" key="3">
    <source>
        <dbReference type="ARBA" id="ARBA00022448"/>
    </source>
</evidence>
<reference evidence="9" key="1">
    <citation type="submission" date="2022-10" db="EMBL/GenBank/DDBJ databases">
        <title>Tapping the CABI collections for fungal endophytes: first genome assemblies for Collariella, Neodidymelliopsis, Ascochyta clinopodiicola, Didymella pomorum, Didymosphaeria variabile, Neocosmospora piperis and Neocucurbitaria cava.</title>
        <authorList>
            <person name="Hill R."/>
        </authorList>
    </citation>
    <scope>NUCLEOTIDE SEQUENCE</scope>
    <source>
        <strain evidence="9">IMI 356815</strain>
    </source>
</reference>
<dbReference type="Proteomes" id="UP001140513">
    <property type="component" value="Unassembled WGS sequence"/>
</dbReference>
<sequence>MAQSAPTQPSGSRYCIIAFLNKVPSLTLDEFRDYYENKHIPLVRQHLKAAGAPLPLVYVRRYLDPKNPVVPSGQGVGFDCVTELQFASKEDFEKYWVAPLMVGEGGKIMGEDEARFMVREKTLAYVFEMQQTQAEGQYHWVSEFAPPSFQKGLSYCVGWLTAIAWQVYLAGACFIVGSLVQGLIALNNPNYVYHRWHGTLLTVAVVALSAVYNVVLAKRLPILGQLLLVCQVVGLFATVIPLWVKGPKGQASQVLFQVEDNGGWGNKGLSAMIGLAPIVGVLNGYDCIAHMSEEINDASRVLPIAMIFSVSLNIVLFLIMGITLIFCLGDLDSVINTNTGQPFIQIYYNATQSHSGTSVMVGVSVILIVFCGVNEVATSSRQIW</sequence>
<dbReference type="Gene3D" id="1.20.1740.10">
    <property type="entry name" value="Amino acid/polyamine transporter I"/>
    <property type="match status" value="1"/>
</dbReference>
<dbReference type="Pfam" id="PF13520">
    <property type="entry name" value="AA_permease_2"/>
    <property type="match status" value="1"/>
</dbReference>
<dbReference type="GO" id="GO:0016020">
    <property type="term" value="C:membrane"/>
    <property type="evidence" value="ECO:0007669"/>
    <property type="project" value="UniProtKB-SubCell"/>
</dbReference>
<keyword evidence="10" id="KW-1185">Reference proteome</keyword>
<gene>
    <name evidence="9" type="ORF">N0V89_006208</name>
</gene>
<dbReference type="AlphaFoldDB" id="A0A9W9CB70"/>
<dbReference type="Gene3D" id="3.30.70.100">
    <property type="match status" value="1"/>
</dbReference>
<dbReference type="InterPro" id="IPR011008">
    <property type="entry name" value="Dimeric_a/b-barrel"/>
</dbReference>
<dbReference type="GO" id="GO:0016491">
    <property type="term" value="F:oxidoreductase activity"/>
    <property type="evidence" value="ECO:0007669"/>
    <property type="project" value="InterPro"/>
</dbReference>
<evidence type="ECO:0000313" key="9">
    <source>
        <dbReference type="EMBL" id="KAJ4354471.1"/>
    </source>
</evidence>
<organism evidence="9 10">
    <name type="scientific">Didymosphaeria variabile</name>
    <dbReference type="NCBI Taxonomy" id="1932322"/>
    <lineage>
        <taxon>Eukaryota</taxon>
        <taxon>Fungi</taxon>
        <taxon>Dikarya</taxon>
        <taxon>Ascomycota</taxon>
        <taxon>Pezizomycotina</taxon>
        <taxon>Dothideomycetes</taxon>
        <taxon>Pleosporomycetidae</taxon>
        <taxon>Pleosporales</taxon>
        <taxon>Massarineae</taxon>
        <taxon>Didymosphaeriaceae</taxon>
        <taxon>Didymosphaeria</taxon>
    </lineage>
</organism>
<feature type="transmembrane region" description="Helical" evidence="7">
    <location>
        <begin position="222"/>
        <end position="244"/>
    </location>
</feature>
<dbReference type="InterPro" id="IPR002293">
    <property type="entry name" value="AA/rel_permease1"/>
</dbReference>
<protein>
    <recommendedName>
        <fullName evidence="8">EthD domain-containing protein</fullName>
    </recommendedName>
</protein>
<keyword evidence="4 7" id="KW-0812">Transmembrane</keyword>
<dbReference type="InterPro" id="IPR009799">
    <property type="entry name" value="EthD_dom"/>
</dbReference>
<evidence type="ECO:0000256" key="2">
    <source>
        <dbReference type="ARBA" id="ARBA00005986"/>
    </source>
</evidence>
<comment type="caution">
    <text evidence="9">The sequence shown here is derived from an EMBL/GenBank/DDBJ whole genome shotgun (WGS) entry which is preliminary data.</text>
</comment>
<feature type="transmembrane region" description="Helical" evidence="7">
    <location>
        <begin position="157"/>
        <end position="184"/>
    </location>
</feature>
<name>A0A9W9CB70_9PLEO</name>
<feature type="transmembrane region" description="Helical" evidence="7">
    <location>
        <begin position="196"/>
        <end position="215"/>
    </location>
</feature>
<evidence type="ECO:0000313" key="10">
    <source>
        <dbReference type="Proteomes" id="UP001140513"/>
    </source>
</evidence>
<feature type="domain" description="EthD" evidence="8">
    <location>
        <begin position="24"/>
        <end position="118"/>
    </location>
</feature>
<dbReference type="PANTHER" id="PTHR45649">
    <property type="entry name" value="AMINO-ACID PERMEASE BAT1"/>
    <property type="match status" value="1"/>
</dbReference>
<evidence type="ECO:0000256" key="4">
    <source>
        <dbReference type="ARBA" id="ARBA00022692"/>
    </source>
</evidence>
<dbReference type="GeneID" id="80909738"/>
<evidence type="ECO:0000256" key="5">
    <source>
        <dbReference type="ARBA" id="ARBA00022989"/>
    </source>
</evidence>
<feature type="transmembrane region" description="Helical" evidence="7">
    <location>
        <begin position="301"/>
        <end position="326"/>
    </location>
</feature>
<evidence type="ECO:0000256" key="6">
    <source>
        <dbReference type="ARBA" id="ARBA00023136"/>
    </source>
</evidence>